<dbReference type="PANTHER" id="PTHR12911">
    <property type="entry name" value="SAD1/UNC-84-LIKE PROTEIN-RELATED"/>
    <property type="match status" value="1"/>
</dbReference>
<keyword evidence="5" id="KW-0175">Coiled coil</keyword>
<keyword evidence="4" id="KW-0472">Membrane</keyword>
<comment type="subcellular location">
    <subcellularLocation>
        <location evidence="1">Nucleus inner membrane</location>
    </subcellularLocation>
</comment>
<reference evidence="7" key="1">
    <citation type="submission" date="2025-08" db="UniProtKB">
        <authorList>
            <consortium name="Ensembl"/>
        </authorList>
    </citation>
    <scope>IDENTIFICATION</scope>
</reference>
<dbReference type="InterPro" id="IPR012919">
    <property type="entry name" value="SUN_dom"/>
</dbReference>
<dbReference type="GO" id="GO:0043495">
    <property type="term" value="F:protein-membrane adaptor activity"/>
    <property type="evidence" value="ECO:0007669"/>
    <property type="project" value="TreeGrafter"/>
</dbReference>
<dbReference type="InterPro" id="IPR045119">
    <property type="entry name" value="SUN1-5"/>
</dbReference>
<feature type="domain" description="SUN" evidence="6">
    <location>
        <begin position="85"/>
        <end position="243"/>
    </location>
</feature>
<sequence>MGQERQEQKVLPEQCLPEVVATRNRLAGLQDQNAKMLQEYREVVALLTDKISTLKKELQDTRDTVSINCFKKSQQMLDWALKSTGATIDLERSSETYTWDGMRLCRLFWLLCTPNTPDTILQPDVSLGNCWAFQGSRGQVVIRLPAKIRAAMVTIIHTSEMDSELGKFSSAPRDFTISGVDEEKETETLLGTFTYAVQKEPVQTFPLQEIPRAFQFIKIVIHSNWGNPEYTCIYWVQMHGRGTATSHWPEDMSSANKNKK</sequence>
<dbReference type="GO" id="GO:0005637">
    <property type="term" value="C:nuclear inner membrane"/>
    <property type="evidence" value="ECO:0007669"/>
    <property type="project" value="UniProtKB-SubCell"/>
</dbReference>
<dbReference type="GO" id="GO:0034993">
    <property type="term" value="C:meiotic nuclear membrane microtubule tethering complex"/>
    <property type="evidence" value="ECO:0007669"/>
    <property type="project" value="TreeGrafter"/>
</dbReference>
<reference evidence="7" key="2">
    <citation type="submission" date="2025-09" db="UniProtKB">
        <authorList>
            <consortium name="Ensembl"/>
        </authorList>
    </citation>
    <scope>IDENTIFICATION</scope>
</reference>
<evidence type="ECO:0000256" key="4">
    <source>
        <dbReference type="ARBA" id="ARBA00023136"/>
    </source>
</evidence>
<accession>A0A8B9C1C5</accession>
<keyword evidence="2" id="KW-0812">Transmembrane</keyword>
<dbReference type="Pfam" id="PF07738">
    <property type="entry name" value="Sad1_UNC"/>
    <property type="match status" value="1"/>
</dbReference>
<dbReference type="PANTHER" id="PTHR12911:SF24">
    <property type="entry name" value="SUN DOMAIN-CONTAINING PROTEIN 3"/>
    <property type="match status" value="1"/>
</dbReference>
<evidence type="ECO:0000313" key="8">
    <source>
        <dbReference type="Proteomes" id="UP000694426"/>
    </source>
</evidence>
<proteinExistence type="predicted"/>
<evidence type="ECO:0000313" key="7">
    <source>
        <dbReference type="Ensembl" id="ENSABRP00000012939.1"/>
    </source>
</evidence>
<evidence type="ECO:0000256" key="2">
    <source>
        <dbReference type="ARBA" id="ARBA00022692"/>
    </source>
</evidence>
<name>A0A8B9C1C5_9AVES</name>
<organism evidence="7 8">
    <name type="scientific">Anser brachyrhynchus</name>
    <name type="common">Pink-footed goose</name>
    <dbReference type="NCBI Taxonomy" id="132585"/>
    <lineage>
        <taxon>Eukaryota</taxon>
        <taxon>Metazoa</taxon>
        <taxon>Chordata</taxon>
        <taxon>Craniata</taxon>
        <taxon>Vertebrata</taxon>
        <taxon>Euteleostomi</taxon>
        <taxon>Archelosauria</taxon>
        <taxon>Archosauria</taxon>
        <taxon>Dinosauria</taxon>
        <taxon>Saurischia</taxon>
        <taxon>Theropoda</taxon>
        <taxon>Coelurosauria</taxon>
        <taxon>Aves</taxon>
        <taxon>Neognathae</taxon>
        <taxon>Galloanserae</taxon>
        <taxon>Anseriformes</taxon>
        <taxon>Anatidae</taxon>
        <taxon>Anserinae</taxon>
        <taxon>Anser</taxon>
    </lineage>
</organism>
<dbReference type="AlphaFoldDB" id="A0A8B9C1C5"/>
<dbReference type="Proteomes" id="UP000694426">
    <property type="component" value="Unplaced"/>
</dbReference>
<keyword evidence="3" id="KW-1133">Transmembrane helix</keyword>
<protein>
    <recommendedName>
        <fullName evidence="6">SUN domain-containing protein</fullName>
    </recommendedName>
</protein>
<dbReference type="Gene3D" id="2.60.120.260">
    <property type="entry name" value="Galactose-binding domain-like"/>
    <property type="match status" value="1"/>
</dbReference>
<evidence type="ECO:0000256" key="3">
    <source>
        <dbReference type="ARBA" id="ARBA00022989"/>
    </source>
</evidence>
<keyword evidence="8" id="KW-1185">Reference proteome</keyword>
<feature type="coiled-coil region" evidence="5">
    <location>
        <begin position="19"/>
        <end position="64"/>
    </location>
</feature>
<dbReference type="GeneTree" id="ENSGT00940000155225"/>
<dbReference type="PROSITE" id="PS51469">
    <property type="entry name" value="SUN"/>
    <property type="match status" value="1"/>
</dbReference>
<evidence type="ECO:0000259" key="6">
    <source>
        <dbReference type="PROSITE" id="PS51469"/>
    </source>
</evidence>
<evidence type="ECO:0000256" key="5">
    <source>
        <dbReference type="SAM" id="Coils"/>
    </source>
</evidence>
<dbReference type="Ensembl" id="ENSABRT00000018532.1">
    <property type="protein sequence ID" value="ENSABRP00000012939.1"/>
    <property type="gene ID" value="ENSABRG00000011578.1"/>
</dbReference>
<evidence type="ECO:0000256" key="1">
    <source>
        <dbReference type="ARBA" id="ARBA00004540"/>
    </source>
</evidence>